<reference evidence="1 2" key="1">
    <citation type="submission" date="2019-06" db="EMBL/GenBank/DDBJ databases">
        <title>Genome Sequence of the Brown Rot Fungal Pathogen Monilinia fructicola.</title>
        <authorList>
            <person name="De Miccolis Angelini R.M."/>
            <person name="Landi L."/>
            <person name="Abate D."/>
            <person name="Pollastro S."/>
            <person name="Romanazzi G."/>
            <person name="Faretra F."/>
        </authorList>
    </citation>
    <scope>NUCLEOTIDE SEQUENCE [LARGE SCALE GENOMIC DNA]</scope>
    <source>
        <strain evidence="1 2">Mfrc123</strain>
    </source>
</reference>
<sequence length="68" mass="7273">MATQTSKVSDLNVVFVSPQRLACVTSIIESVLKSCGAFEWVLLLSSPSRDNSLASLVILLPIKGHSLT</sequence>
<protein>
    <submittedName>
        <fullName evidence="1">Uncharacterized protein</fullName>
    </submittedName>
</protein>
<organism evidence="1 2">
    <name type="scientific">Monilinia fructicola</name>
    <name type="common">Brown rot fungus</name>
    <name type="synonym">Ciboria fructicola</name>
    <dbReference type="NCBI Taxonomy" id="38448"/>
    <lineage>
        <taxon>Eukaryota</taxon>
        <taxon>Fungi</taxon>
        <taxon>Dikarya</taxon>
        <taxon>Ascomycota</taxon>
        <taxon>Pezizomycotina</taxon>
        <taxon>Leotiomycetes</taxon>
        <taxon>Helotiales</taxon>
        <taxon>Sclerotiniaceae</taxon>
        <taxon>Monilinia</taxon>
    </lineage>
</organism>
<accession>A0A5M9K4S8</accession>
<dbReference type="AlphaFoldDB" id="A0A5M9K4S8"/>
<keyword evidence="2" id="KW-1185">Reference proteome</keyword>
<proteinExistence type="predicted"/>
<gene>
    <name evidence="1" type="ORF">EYC84_004600</name>
</gene>
<evidence type="ECO:0000313" key="2">
    <source>
        <dbReference type="Proteomes" id="UP000322873"/>
    </source>
</evidence>
<comment type="caution">
    <text evidence="1">The sequence shown here is derived from an EMBL/GenBank/DDBJ whole genome shotgun (WGS) entry which is preliminary data.</text>
</comment>
<dbReference type="Proteomes" id="UP000322873">
    <property type="component" value="Unassembled WGS sequence"/>
</dbReference>
<dbReference type="EMBL" id="VICG01000002">
    <property type="protein sequence ID" value="KAA8575439.1"/>
    <property type="molecule type" value="Genomic_DNA"/>
</dbReference>
<evidence type="ECO:0000313" key="1">
    <source>
        <dbReference type="EMBL" id="KAA8575439.1"/>
    </source>
</evidence>
<name>A0A5M9K4S8_MONFR</name>